<feature type="domain" description="PTM1-like N-terminal" evidence="11">
    <location>
        <begin position="33"/>
        <end position="125"/>
    </location>
</feature>
<feature type="region of interest" description="Disordered" evidence="7">
    <location>
        <begin position="134"/>
        <end position="167"/>
    </location>
</feature>
<evidence type="ECO:0000313" key="12">
    <source>
        <dbReference type="EMBL" id="KIY69163.1"/>
    </source>
</evidence>
<evidence type="ECO:0000256" key="6">
    <source>
        <dbReference type="ARBA" id="ARBA00023136"/>
    </source>
</evidence>
<evidence type="ECO:0000256" key="5">
    <source>
        <dbReference type="ARBA" id="ARBA00022989"/>
    </source>
</evidence>
<feature type="transmembrane region" description="Helical" evidence="8">
    <location>
        <begin position="348"/>
        <end position="367"/>
    </location>
</feature>
<feature type="transmembrane region" description="Helical" evidence="8">
    <location>
        <begin position="467"/>
        <end position="484"/>
    </location>
</feature>
<dbReference type="PANTHER" id="PTHR21229:SF1">
    <property type="entry name" value="GH17801P"/>
    <property type="match status" value="1"/>
</dbReference>
<keyword evidence="3 8" id="KW-0812">Transmembrane</keyword>
<dbReference type="AlphaFoldDB" id="A0A0D7BF60"/>
<dbReference type="PANTHER" id="PTHR21229">
    <property type="entry name" value="LUNG SEVEN TRANSMEMBRANE RECEPTOR"/>
    <property type="match status" value="1"/>
</dbReference>
<feature type="transmembrane region" description="Helical" evidence="8">
    <location>
        <begin position="274"/>
        <end position="295"/>
    </location>
</feature>
<dbReference type="InterPro" id="IPR053937">
    <property type="entry name" value="GOST_TM"/>
</dbReference>
<evidence type="ECO:0000256" key="9">
    <source>
        <dbReference type="SAM" id="SignalP"/>
    </source>
</evidence>
<dbReference type="EMBL" id="KN880489">
    <property type="protein sequence ID" value="KIY69163.1"/>
    <property type="molecule type" value="Genomic_DNA"/>
</dbReference>
<feature type="transmembrane region" description="Helical" evidence="8">
    <location>
        <begin position="426"/>
        <end position="447"/>
    </location>
</feature>
<feature type="domain" description="GOST seven transmembrane" evidence="10">
    <location>
        <begin position="238"/>
        <end position="491"/>
    </location>
</feature>
<evidence type="ECO:0000259" key="10">
    <source>
        <dbReference type="Pfam" id="PF06814"/>
    </source>
</evidence>
<dbReference type="STRING" id="1314674.A0A0D7BF60"/>
<evidence type="ECO:0000313" key="13">
    <source>
        <dbReference type="Proteomes" id="UP000054007"/>
    </source>
</evidence>
<evidence type="ECO:0000256" key="4">
    <source>
        <dbReference type="ARBA" id="ARBA00022729"/>
    </source>
</evidence>
<name>A0A0D7BF60_9AGAR</name>
<feature type="region of interest" description="Disordered" evidence="7">
    <location>
        <begin position="518"/>
        <end position="589"/>
    </location>
</feature>
<evidence type="ECO:0000256" key="3">
    <source>
        <dbReference type="ARBA" id="ARBA00022692"/>
    </source>
</evidence>
<evidence type="ECO:0000256" key="2">
    <source>
        <dbReference type="ARBA" id="ARBA00007883"/>
    </source>
</evidence>
<evidence type="ECO:0008006" key="14">
    <source>
        <dbReference type="Google" id="ProtNLM"/>
    </source>
</evidence>
<keyword evidence="13" id="KW-1185">Reference proteome</keyword>
<dbReference type="Proteomes" id="UP000054007">
    <property type="component" value="Unassembled WGS sequence"/>
</dbReference>
<feature type="transmembrane region" description="Helical" evidence="8">
    <location>
        <begin position="379"/>
        <end position="405"/>
    </location>
</feature>
<dbReference type="GO" id="GO:0005829">
    <property type="term" value="C:cytosol"/>
    <property type="evidence" value="ECO:0007669"/>
    <property type="project" value="GOC"/>
</dbReference>
<feature type="compositionally biased region" description="Basic and acidic residues" evidence="7">
    <location>
        <begin position="568"/>
        <end position="589"/>
    </location>
</feature>
<feature type="signal peptide" evidence="9">
    <location>
        <begin position="1"/>
        <end position="21"/>
    </location>
</feature>
<reference evidence="12 13" key="1">
    <citation type="journal article" date="2015" name="Fungal Genet. Biol.">
        <title>Evolution of novel wood decay mechanisms in Agaricales revealed by the genome sequences of Fistulina hepatica and Cylindrobasidium torrendii.</title>
        <authorList>
            <person name="Floudas D."/>
            <person name="Held B.W."/>
            <person name="Riley R."/>
            <person name="Nagy L.G."/>
            <person name="Koehler G."/>
            <person name="Ransdell A.S."/>
            <person name="Younus H."/>
            <person name="Chow J."/>
            <person name="Chiniquy J."/>
            <person name="Lipzen A."/>
            <person name="Tritt A."/>
            <person name="Sun H."/>
            <person name="Haridas S."/>
            <person name="LaButti K."/>
            <person name="Ohm R.A."/>
            <person name="Kues U."/>
            <person name="Blanchette R.A."/>
            <person name="Grigoriev I.V."/>
            <person name="Minto R.E."/>
            <person name="Hibbett D.S."/>
        </authorList>
    </citation>
    <scope>NUCLEOTIDE SEQUENCE [LARGE SCALE GENOMIC DNA]</scope>
    <source>
        <strain evidence="12 13">FP15055 ss-10</strain>
    </source>
</reference>
<evidence type="ECO:0000256" key="7">
    <source>
        <dbReference type="SAM" id="MobiDB-lite"/>
    </source>
</evidence>
<comment type="subcellular location">
    <subcellularLocation>
        <location evidence="1">Membrane</location>
        <topology evidence="1">Multi-pass membrane protein</topology>
    </subcellularLocation>
</comment>
<organism evidence="12 13">
    <name type="scientific">Cylindrobasidium torrendii FP15055 ss-10</name>
    <dbReference type="NCBI Taxonomy" id="1314674"/>
    <lineage>
        <taxon>Eukaryota</taxon>
        <taxon>Fungi</taxon>
        <taxon>Dikarya</taxon>
        <taxon>Basidiomycota</taxon>
        <taxon>Agaricomycotina</taxon>
        <taxon>Agaricomycetes</taxon>
        <taxon>Agaricomycetidae</taxon>
        <taxon>Agaricales</taxon>
        <taxon>Marasmiineae</taxon>
        <taxon>Physalacriaceae</taxon>
        <taxon>Cylindrobasidium</taxon>
    </lineage>
</organism>
<dbReference type="InterPro" id="IPR009637">
    <property type="entry name" value="GPR107/GPR108-like"/>
</dbReference>
<keyword evidence="4 9" id="KW-0732">Signal</keyword>
<evidence type="ECO:0000259" key="11">
    <source>
        <dbReference type="Pfam" id="PF21902"/>
    </source>
</evidence>
<gene>
    <name evidence="12" type="ORF">CYLTODRAFT_489174</name>
</gene>
<feature type="compositionally biased region" description="Basic and acidic residues" evidence="7">
    <location>
        <begin position="534"/>
        <end position="546"/>
    </location>
</feature>
<accession>A0A0D7BF60</accession>
<evidence type="ECO:0000256" key="1">
    <source>
        <dbReference type="ARBA" id="ARBA00004141"/>
    </source>
</evidence>
<evidence type="ECO:0000256" key="8">
    <source>
        <dbReference type="SAM" id="Phobius"/>
    </source>
</evidence>
<dbReference type="GO" id="GO:0042147">
    <property type="term" value="P:retrograde transport, endosome to Golgi"/>
    <property type="evidence" value="ECO:0007669"/>
    <property type="project" value="TreeGrafter"/>
</dbReference>
<comment type="similarity">
    <text evidence="2">Belongs to the LU7TM family.</text>
</comment>
<protein>
    <recommendedName>
        <fullName evidence="14">Integral membrane protein</fullName>
    </recommendedName>
</protein>
<proteinExistence type="inferred from homology"/>
<feature type="chain" id="PRO_5002317007" description="Integral membrane protein" evidence="9">
    <location>
        <begin position="22"/>
        <end position="589"/>
    </location>
</feature>
<dbReference type="Pfam" id="PF21902">
    <property type="entry name" value="PTM1-like_N"/>
    <property type="match status" value="1"/>
</dbReference>
<keyword evidence="5 8" id="KW-1133">Transmembrane helix</keyword>
<dbReference type="Pfam" id="PF06814">
    <property type="entry name" value="GOST_TM"/>
    <property type="match status" value="1"/>
</dbReference>
<dbReference type="GO" id="GO:0005794">
    <property type="term" value="C:Golgi apparatus"/>
    <property type="evidence" value="ECO:0007669"/>
    <property type="project" value="TreeGrafter"/>
</dbReference>
<sequence>MGTRHLFALLGACLLPLAARSYEVPIVDTDYSRQICTGMWGGDSTFINVTFDATSQGNVAMVIYEWADAQYLGKITASENDFLPKTYVCTSSAVLSGYCQESELGRFILDLPASVKEESTSFWSARVQLSETSSTESGSSSFWNNPEGNPPPPSDVNGTTNWRRDSINKSPDTTLKYTAPIQYLVRKTGYYCVAIIPVTVSSTKRQDSDTDVPYHPSYHGKVLFKNKFNGQLPASDYPKVNFYFAMFIVYAVFAAVWGWFCYRHVQDLLPIQYYLSGLVGLLVIEMVANWVYYRFLNAHGWGTASTVFLIVVAILDAGRNSMSFFMLLVVSLGLSVTRESLGKMMLKCQLLAGAHFVFGILYAIGIVELELESTSALILLLFVIPLAFTMSGFLLWIMYSLNATITELRARKQKYKLTMFTRLHRILIFTVIVIAIFFVVSTLSFSGRLAEDYAAKSWKVRWWLLDGWLALLYFVSFVAISYLWRPSDNNRRLAMSDELAQDEEDAEDYDMEALEHRSRLRGDDHDDDESTLVGDRRNNAPLHDDTVVFEIGDDDEAETPIHKKRRPERLSGEQDERQGLMGEGRNRDD</sequence>
<feature type="transmembrane region" description="Helical" evidence="8">
    <location>
        <begin position="307"/>
        <end position="336"/>
    </location>
</feature>
<dbReference type="GO" id="GO:0016020">
    <property type="term" value="C:membrane"/>
    <property type="evidence" value="ECO:0007669"/>
    <property type="project" value="UniProtKB-SubCell"/>
</dbReference>
<feature type="transmembrane region" description="Helical" evidence="8">
    <location>
        <begin position="242"/>
        <end position="262"/>
    </location>
</feature>
<dbReference type="OrthoDB" id="19932at2759"/>
<keyword evidence="6 8" id="KW-0472">Membrane</keyword>
<dbReference type="InterPro" id="IPR053938">
    <property type="entry name" value="PTM1-like_N"/>
</dbReference>